<evidence type="ECO:0000313" key="11">
    <source>
        <dbReference type="Proteomes" id="UP000243342"/>
    </source>
</evidence>
<evidence type="ECO:0000256" key="4">
    <source>
        <dbReference type="ARBA" id="ARBA00023295"/>
    </source>
</evidence>
<dbReference type="AlphaFoldDB" id="A0A1J7BB00"/>
<dbReference type="InterPro" id="IPR038417">
    <property type="entry name" value="Alpga-gal_N_sf"/>
</dbReference>
<dbReference type="PIRSF" id="PIRSF005536">
    <property type="entry name" value="Agal"/>
    <property type="match status" value="1"/>
</dbReference>
<feature type="binding site" evidence="7">
    <location>
        <position position="441"/>
    </location>
    <ligand>
        <name>substrate</name>
    </ligand>
</feature>
<feature type="binding site" evidence="7">
    <location>
        <position position="198"/>
    </location>
    <ligand>
        <name>substrate</name>
    </ligand>
</feature>
<dbReference type="CDD" id="cd14791">
    <property type="entry name" value="GH36"/>
    <property type="match status" value="1"/>
</dbReference>
<dbReference type="InterPro" id="IPR031704">
    <property type="entry name" value="Glyco_hydro_36_N"/>
</dbReference>
<dbReference type="InterPro" id="IPR013780">
    <property type="entry name" value="Glyco_hydro_b"/>
</dbReference>
<feature type="domain" description="Glycosyl hydrolase family 36 C-terminal" evidence="8">
    <location>
        <begin position="644"/>
        <end position="721"/>
    </location>
</feature>
<evidence type="ECO:0000259" key="9">
    <source>
        <dbReference type="Pfam" id="PF16875"/>
    </source>
</evidence>
<name>A0A1J7BB00_9ACTN</name>
<evidence type="ECO:0000256" key="2">
    <source>
        <dbReference type="ARBA" id="ARBA00012755"/>
    </source>
</evidence>
<dbReference type="InterPro" id="IPR031705">
    <property type="entry name" value="Glyco_hydro_36_C"/>
</dbReference>
<dbReference type="Pfam" id="PF16874">
    <property type="entry name" value="Glyco_hydro_36C"/>
    <property type="match status" value="1"/>
</dbReference>
<sequence length="724" mass="79320">MNAAAAAAGPAAATEILHDPDRRLWLLSGPRTSYLIALREHDILVNLYWGPRISLADAAEISDGHLAGGASSFGAAGDGREEYPVDGGPRFAQPALAVQRGTVRGIEWTHRGASAEGTGLRLDFHDAGHALDIALHYRLRPGHDILERWTELTYHGAPAAPEEFTAADAPLELLRADAAAWPVPARDGYRLSRLHGRWAAETQLTRGPLARGTTVLASRYGHTSHAENPWFALDDGTADEEHGEVWSAALAWSGSWRIAVQQLSNDAVQAVGGPGHDDSGVARLEPGESYTSPVFAGLYSDGGHGAASRAWHAWQRAHIVPDADQVRPVLYNSWEATGFDLTEQGQKDLATLAAGLGVELFTTDDGWFGERVNDRAGLGDWTPNPDRFPDGLAPLAEHVRSLGMKFGIWVEPEMVNPDSELYRAHPEWAQHRPGRRRTEMRNQLVLNVAREDVQEYLFQQLDALLSSAPIDFVKWDMNRPFTDAGWPGEPYPRRLYLDHTRGVYRIMDRLRSAHPGLAIESCSGGGGRIDLGVLQRTDQVWTSDNTDPLDRLTIQHGFSQIYPARVMCAWATDSPNWLNGRVTSQRYRMRSAMAGVLGLGGDLTECSEEELAELAERVAEYKTVRHLVQLGELYRLRGTGDGTTVVEYAAADGAEAVVLGWRQGPHFGASAPRVRLRGLDASARYRTADGKAEHSGSVLMRHGLELAELKGEELSSTLVHLVRV</sequence>
<feature type="binding site" evidence="7">
    <location>
        <begin position="364"/>
        <end position="365"/>
    </location>
    <ligand>
        <name>substrate</name>
    </ligand>
</feature>
<keyword evidence="11" id="KW-1185">Reference proteome</keyword>
<feature type="active site" description="Nucleophile" evidence="6">
    <location>
        <position position="476"/>
    </location>
</feature>
<evidence type="ECO:0000313" key="10">
    <source>
        <dbReference type="EMBL" id="OIV35798.1"/>
    </source>
</evidence>
<dbReference type="Gene3D" id="2.70.98.60">
    <property type="entry name" value="alpha-galactosidase from lactobacil brevis"/>
    <property type="match status" value="1"/>
</dbReference>
<dbReference type="FunFam" id="3.20.20.70:FF:000118">
    <property type="entry name" value="Alpha-galactosidase"/>
    <property type="match status" value="1"/>
</dbReference>
<gene>
    <name evidence="10" type="ORF">BIV57_19705</name>
</gene>
<evidence type="ECO:0000256" key="7">
    <source>
        <dbReference type="PIRSR" id="PIRSR005536-2"/>
    </source>
</evidence>
<comment type="similarity">
    <text evidence="5">Belongs to the glycosyl hydrolase.</text>
</comment>
<feature type="binding site" evidence="7">
    <location>
        <position position="544"/>
    </location>
    <ligand>
        <name>substrate</name>
    </ligand>
</feature>
<dbReference type="SUPFAM" id="SSF51445">
    <property type="entry name" value="(Trans)glycosidases"/>
    <property type="match status" value="1"/>
</dbReference>
<proteinExistence type="inferred from homology"/>
<dbReference type="EMBL" id="MLCF01000129">
    <property type="protein sequence ID" value="OIV35798.1"/>
    <property type="molecule type" value="Genomic_DNA"/>
</dbReference>
<evidence type="ECO:0000256" key="1">
    <source>
        <dbReference type="ARBA" id="ARBA00001255"/>
    </source>
</evidence>
<dbReference type="OrthoDB" id="9758822at2"/>
<dbReference type="EC" id="3.2.1.22" evidence="2 5"/>
<dbReference type="InterPro" id="IPR013785">
    <property type="entry name" value="Aldolase_TIM"/>
</dbReference>
<organism evidence="10 11">
    <name type="scientific">Mangrovactinospora gilvigrisea</name>
    <dbReference type="NCBI Taxonomy" id="1428644"/>
    <lineage>
        <taxon>Bacteria</taxon>
        <taxon>Bacillati</taxon>
        <taxon>Actinomycetota</taxon>
        <taxon>Actinomycetes</taxon>
        <taxon>Kitasatosporales</taxon>
        <taxon>Streptomycetaceae</taxon>
        <taxon>Mangrovactinospora</taxon>
    </lineage>
</organism>
<dbReference type="PANTHER" id="PTHR43053:SF3">
    <property type="entry name" value="ALPHA-GALACTOSIDASE C-RELATED"/>
    <property type="match status" value="1"/>
</dbReference>
<dbReference type="InterPro" id="IPR002252">
    <property type="entry name" value="Glyco_hydro_36"/>
</dbReference>
<dbReference type="RefSeq" id="WP_071658250.1">
    <property type="nucleotide sequence ID" value="NZ_MLCF01000129.1"/>
</dbReference>
<keyword evidence="4 5" id="KW-0326">Glycosidase</keyword>
<comment type="catalytic activity">
    <reaction evidence="1 5">
        <text>Hydrolysis of terminal, non-reducing alpha-D-galactose residues in alpha-D-galactosides, including galactose oligosaccharides, galactomannans and galactolipids.</text>
        <dbReference type="EC" id="3.2.1.22"/>
    </reaction>
</comment>
<dbReference type="PRINTS" id="PR00743">
    <property type="entry name" value="GLHYDRLASE36"/>
</dbReference>
<feature type="active site" description="Proton donor" evidence="6">
    <location>
        <position position="544"/>
    </location>
</feature>
<dbReference type="Gene3D" id="2.60.40.1180">
    <property type="entry name" value="Golgi alpha-mannosidase II"/>
    <property type="match status" value="1"/>
</dbReference>
<dbReference type="GO" id="GO:0016052">
    <property type="term" value="P:carbohydrate catabolic process"/>
    <property type="evidence" value="ECO:0007669"/>
    <property type="project" value="InterPro"/>
</dbReference>
<feature type="binding site" evidence="7">
    <location>
        <position position="522"/>
    </location>
    <ligand>
        <name>substrate</name>
    </ligand>
</feature>
<dbReference type="Pfam" id="PF02065">
    <property type="entry name" value="Melibiase"/>
    <property type="match status" value="1"/>
</dbReference>
<dbReference type="STRING" id="1428644.BIV57_19705"/>
<dbReference type="InterPro" id="IPR050985">
    <property type="entry name" value="Alpha-glycosidase_related"/>
</dbReference>
<feature type="binding site" evidence="7">
    <location>
        <begin position="474"/>
        <end position="478"/>
    </location>
    <ligand>
        <name>substrate</name>
    </ligand>
</feature>
<evidence type="ECO:0000259" key="8">
    <source>
        <dbReference type="Pfam" id="PF16874"/>
    </source>
</evidence>
<evidence type="ECO:0000256" key="6">
    <source>
        <dbReference type="PIRSR" id="PIRSR005536-1"/>
    </source>
</evidence>
<accession>A0A1J7BB00</accession>
<dbReference type="InterPro" id="IPR017853">
    <property type="entry name" value="GH"/>
</dbReference>
<reference evidence="10 11" key="1">
    <citation type="submission" date="2016-10" db="EMBL/GenBank/DDBJ databases">
        <title>Genome sequence of Streptomyces gilvigriseus MUSC 26.</title>
        <authorList>
            <person name="Lee L.-H."/>
            <person name="Ser H.-L."/>
        </authorList>
    </citation>
    <scope>NUCLEOTIDE SEQUENCE [LARGE SCALE GENOMIC DNA]</scope>
    <source>
        <strain evidence="10 11">MUSC 26</strain>
    </source>
</reference>
<dbReference type="Pfam" id="PF16875">
    <property type="entry name" value="Glyco_hydro_36N"/>
    <property type="match status" value="1"/>
</dbReference>
<dbReference type="Gene3D" id="3.20.20.70">
    <property type="entry name" value="Aldolase class I"/>
    <property type="match status" value="1"/>
</dbReference>
<comment type="caution">
    <text evidence="10">The sequence shown here is derived from an EMBL/GenBank/DDBJ whole genome shotgun (WGS) entry which is preliminary data.</text>
</comment>
<dbReference type="GO" id="GO:0004557">
    <property type="term" value="F:alpha-galactosidase activity"/>
    <property type="evidence" value="ECO:0007669"/>
    <property type="project" value="UniProtKB-UniRule"/>
</dbReference>
<evidence type="ECO:0000256" key="5">
    <source>
        <dbReference type="PIRNR" id="PIRNR005536"/>
    </source>
</evidence>
<evidence type="ECO:0000256" key="3">
    <source>
        <dbReference type="ARBA" id="ARBA00022801"/>
    </source>
</evidence>
<dbReference type="Proteomes" id="UP000243342">
    <property type="component" value="Unassembled WGS sequence"/>
</dbReference>
<protein>
    <recommendedName>
        <fullName evidence="2 5">Alpha-galactosidase</fullName>
        <ecNumber evidence="2 5">3.2.1.22</ecNumber>
    </recommendedName>
</protein>
<feature type="domain" description="Glycosyl hydrolase family 36 N-terminal" evidence="9">
    <location>
        <begin position="44"/>
        <end position="284"/>
    </location>
</feature>
<keyword evidence="3 5" id="KW-0378">Hydrolase</keyword>
<dbReference type="PANTHER" id="PTHR43053">
    <property type="entry name" value="GLYCOSIDASE FAMILY 31"/>
    <property type="match status" value="1"/>
</dbReference>